<feature type="region of interest" description="Disordered" evidence="1">
    <location>
        <begin position="173"/>
        <end position="222"/>
    </location>
</feature>
<keyword evidence="2" id="KW-0812">Transmembrane</keyword>
<name>A0A2A9CQL0_9ACTN</name>
<protein>
    <recommendedName>
        <fullName evidence="5">DUF2567 domain-containing protein</fullName>
    </recommendedName>
</protein>
<feature type="transmembrane region" description="Helical" evidence="2">
    <location>
        <begin position="151"/>
        <end position="171"/>
    </location>
</feature>
<gene>
    <name evidence="3" type="ORF">ATK74_1310</name>
</gene>
<comment type="caution">
    <text evidence="3">The sequence shown here is derived from an EMBL/GenBank/DDBJ whole genome shotgun (WGS) entry which is preliminary data.</text>
</comment>
<feature type="transmembrane region" description="Helical" evidence="2">
    <location>
        <begin position="104"/>
        <end position="121"/>
    </location>
</feature>
<dbReference type="Proteomes" id="UP000226079">
    <property type="component" value="Unassembled WGS sequence"/>
</dbReference>
<evidence type="ECO:0000256" key="2">
    <source>
        <dbReference type="SAM" id="Phobius"/>
    </source>
</evidence>
<feature type="transmembrane region" description="Helical" evidence="2">
    <location>
        <begin position="74"/>
        <end position="92"/>
    </location>
</feature>
<evidence type="ECO:0000313" key="4">
    <source>
        <dbReference type="Proteomes" id="UP000226079"/>
    </source>
</evidence>
<evidence type="ECO:0000313" key="3">
    <source>
        <dbReference type="EMBL" id="PFG16757.1"/>
    </source>
</evidence>
<evidence type="ECO:0000256" key="1">
    <source>
        <dbReference type="SAM" id="MobiDB-lite"/>
    </source>
</evidence>
<dbReference type="RefSeq" id="WP_211283299.1">
    <property type="nucleotide sequence ID" value="NZ_PDJC01000001.1"/>
</dbReference>
<sequence>MTTDTTSTVPRLPDDSPARVLPWIAILVGLSIVVGALGGVFWAAVVKLPAYLVGADGSGTMTERGLTEIVGGDAWFVIVGTLIGVGLGLVAWKWFRPLGWPTPLLAIGAGLMAGLVCWQVGQLVGPGNFNDRLAAASPGDLVRMSLELHSWSALAVWAFAAVTPVLLISSLGPDDEEHHRKPRSTQPTLVQPAEPESVDERGVVTADSADERGVVTAESETE</sequence>
<proteinExistence type="predicted"/>
<keyword evidence="2" id="KW-0472">Membrane</keyword>
<dbReference type="AlphaFoldDB" id="A0A2A9CQL0"/>
<accession>A0A2A9CQL0</accession>
<organism evidence="3 4">
    <name type="scientific">Propionicimonas paludicola</name>
    <dbReference type="NCBI Taxonomy" id="185243"/>
    <lineage>
        <taxon>Bacteria</taxon>
        <taxon>Bacillati</taxon>
        <taxon>Actinomycetota</taxon>
        <taxon>Actinomycetes</taxon>
        <taxon>Propionibacteriales</taxon>
        <taxon>Nocardioidaceae</taxon>
        <taxon>Propionicimonas</taxon>
    </lineage>
</organism>
<keyword evidence="2" id="KW-1133">Transmembrane helix</keyword>
<dbReference type="EMBL" id="PDJC01000001">
    <property type="protein sequence ID" value="PFG16757.1"/>
    <property type="molecule type" value="Genomic_DNA"/>
</dbReference>
<reference evidence="3 4" key="1">
    <citation type="submission" date="2017-10" db="EMBL/GenBank/DDBJ databases">
        <title>Sequencing the genomes of 1000 actinobacteria strains.</title>
        <authorList>
            <person name="Klenk H.-P."/>
        </authorList>
    </citation>
    <scope>NUCLEOTIDE SEQUENCE [LARGE SCALE GENOMIC DNA]</scope>
    <source>
        <strain evidence="3 4">DSM 15597</strain>
    </source>
</reference>
<feature type="transmembrane region" description="Helical" evidence="2">
    <location>
        <begin position="20"/>
        <end position="45"/>
    </location>
</feature>
<evidence type="ECO:0008006" key="5">
    <source>
        <dbReference type="Google" id="ProtNLM"/>
    </source>
</evidence>
<keyword evidence="4" id="KW-1185">Reference proteome</keyword>